<dbReference type="Proteomes" id="UP001225378">
    <property type="component" value="Chromosome"/>
</dbReference>
<comment type="catalytic activity">
    <reaction evidence="9">
        <text>DNA(n) + a 2'-deoxyribonucleoside 5'-triphosphate = DNA(n+1) + diphosphate</text>
        <dbReference type="Rhea" id="RHEA:22508"/>
        <dbReference type="Rhea" id="RHEA-COMP:17339"/>
        <dbReference type="Rhea" id="RHEA-COMP:17340"/>
        <dbReference type="ChEBI" id="CHEBI:33019"/>
        <dbReference type="ChEBI" id="CHEBI:61560"/>
        <dbReference type="ChEBI" id="CHEBI:173112"/>
        <dbReference type="EC" id="2.7.7.7"/>
    </reaction>
</comment>
<dbReference type="GO" id="GO:0003887">
    <property type="term" value="F:DNA-directed DNA polymerase activity"/>
    <property type="evidence" value="ECO:0007669"/>
    <property type="project" value="UniProtKB-KW"/>
</dbReference>
<keyword evidence="12" id="KW-1185">Reference proteome</keyword>
<dbReference type="InterPro" id="IPR029460">
    <property type="entry name" value="DNAPol_HHH"/>
</dbReference>
<dbReference type="Pfam" id="PF17657">
    <property type="entry name" value="DNA_pol3_finger"/>
    <property type="match status" value="1"/>
</dbReference>
<dbReference type="EMBL" id="CP157743">
    <property type="protein sequence ID" value="XBS18972.1"/>
    <property type="molecule type" value="Genomic_DNA"/>
</dbReference>
<keyword evidence="4" id="KW-0963">Cytoplasm</keyword>
<dbReference type="CDD" id="cd07433">
    <property type="entry name" value="PHP_PolIIIA_DnaE1"/>
    <property type="match status" value="1"/>
</dbReference>
<organism evidence="11 12">
    <name type="scientific">Methylomarinum roseum</name>
    <dbReference type="NCBI Taxonomy" id="3067653"/>
    <lineage>
        <taxon>Bacteria</taxon>
        <taxon>Pseudomonadati</taxon>
        <taxon>Pseudomonadota</taxon>
        <taxon>Gammaproteobacteria</taxon>
        <taxon>Methylococcales</taxon>
        <taxon>Methylococcaceae</taxon>
        <taxon>Methylomarinum</taxon>
    </lineage>
</organism>
<evidence type="ECO:0000256" key="5">
    <source>
        <dbReference type="ARBA" id="ARBA00022679"/>
    </source>
</evidence>
<keyword evidence="7" id="KW-0235">DNA replication</keyword>
<accession>A0AAU7NPT0</accession>
<dbReference type="FunFam" id="1.10.10.1600:FF:000001">
    <property type="entry name" value="DNA polymerase III subunit alpha"/>
    <property type="match status" value="1"/>
</dbReference>
<evidence type="ECO:0000256" key="2">
    <source>
        <dbReference type="ARBA" id="ARBA00012417"/>
    </source>
</evidence>
<dbReference type="CDD" id="cd04485">
    <property type="entry name" value="DnaE_OBF"/>
    <property type="match status" value="1"/>
</dbReference>
<sequence length="1163" mass="130703">MNPAFVHLRIHSEFSLVDGIVKIKPLVEKLAGYQMPAAALTEHSNLFSLVKFYRATQGQGIKAIVGADVNVFNPEEPATPYRMTFLARNGRGYVVLTELISRAYQEGQHLGVPMLRREWIEQNHGDLIALSGAMDGDIGQALLADKDEQAKQYAEYWSALFADSFYLELQRVGKPDEERYIQAAVDLALQLELPVVATNDVRFIRQEDFEAHEVRVCIGQGRVLDDDRRPRHYTRQQYLRSAEEMQELFADIPEALENTIEIAKRCNVQLTLGKNYLPDFPVPEGMTLDEYFTKASWQGLEERLQQHAPVGSGTPEENRKVYEQRLQVELDVIVQMGFPGYFMIVADFIQWSKNNSIPVGPGRGSGAGSLVAYVLKITDLDPIEFDLLFERFLNPERISMPDFDVDFCMERRDEVIDYVARHYGRDHVSQIITYGSMAAKAVVRDVGRVLSFSYGFVDRLAKLIPFEIGMTLEKALKESAELKDLYDSEEEVKTLIDMARALEGISRNAGKHAGGVVISPSKLTDFTPLYCEQGGGNLVTQFDKDDVEAVGLVKFDFLGLRTLTIIDWALQTINEQRRRQGEAPVDISQIPRDDAASYELLKNAQTTAVFQLESRGMKELIKKLKPDCFDDIIALVALFRPGPLESGMVDDYINVKHGAKAEYAHPLLEPILQPTNGVILYQEQVMQIARDMAGYTLGGADMLRRAMGKKKPEEMAKQREIFTEGAIKNNIEESIATYIFDLMEKFAGYGFNKSHSAAYALVAYQTAWLKAHYPAAFMAAVMSSDMDNTDKVVVLIEECRQMKLTVCPPDINVSDYRFTVNEQQQIVYGIGAIKGVGESAIEDLLAERKASGPYAGLYELCKRVELRKVNRRVLEALIRAGAFDSIDANRAAHLAELTTALRVAEQHGKMSQTGQNDLFGLSVQVESEDGEAEAYTSRVDPWTEKERLEAEKQTLGLYLTGHPIAEYEAELKHITHGDIASLVADAERSKGKMEGRVAGLVVELRTRQTKQGKMMGFATLDDRTARLEVAAFSKVYEQYRDILSKDALLVAEGSLSIDDFSGMLRVTAEKMYSIEQAREMFARSIQLQWRPGSDQVHQDFIENLAEILRPYCGGSCPVIIHYCSPQAKAAIQLGDDWRVTPADELLLRLRRFLSAEAVEIKYR</sequence>
<evidence type="ECO:0000259" key="10">
    <source>
        <dbReference type="SMART" id="SM00481"/>
    </source>
</evidence>
<dbReference type="PANTHER" id="PTHR32294">
    <property type="entry name" value="DNA POLYMERASE III SUBUNIT ALPHA"/>
    <property type="match status" value="1"/>
</dbReference>
<dbReference type="Gene3D" id="1.10.10.1600">
    <property type="entry name" value="Bacterial DNA polymerase III alpha subunit, thumb domain"/>
    <property type="match status" value="1"/>
</dbReference>
<dbReference type="Pfam" id="PF20914">
    <property type="entry name" value="DNA_pol_IIIA_C"/>
    <property type="match status" value="1"/>
</dbReference>
<dbReference type="InterPro" id="IPR048472">
    <property type="entry name" value="DNA_pol_IIIA_C"/>
</dbReference>
<dbReference type="Pfam" id="PF07733">
    <property type="entry name" value="DNA_pol3_alpha"/>
    <property type="match status" value="1"/>
</dbReference>
<evidence type="ECO:0000256" key="6">
    <source>
        <dbReference type="ARBA" id="ARBA00022695"/>
    </source>
</evidence>
<dbReference type="GO" id="GO:0006260">
    <property type="term" value="P:DNA replication"/>
    <property type="evidence" value="ECO:0007669"/>
    <property type="project" value="UniProtKB-KW"/>
</dbReference>
<dbReference type="GO" id="GO:0003676">
    <property type="term" value="F:nucleic acid binding"/>
    <property type="evidence" value="ECO:0007669"/>
    <property type="project" value="InterPro"/>
</dbReference>
<evidence type="ECO:0000256" key="7">
    <source>
        <dbReference type="ARBA" id="ARBA00022705"/>
    </source>
</evidence>
<evidence type="ECO:0000256" key="1">
    <source>
        <dbReference type="ARBA" id="ARBA00004496"/>
    </source>
</evidence>
<dbReference type="EC" id="2.7.7.7" evidence="2"/>
<gene>
    <name evidence="11" type="primary">dnaE</name>
    <name evidence="11" type="ORF">Q9L42_011350</name>
</gene>
<dbReference type="NCBIfam" id="NF004226">
    <property type="entry name" value="PRK05673.1"/>
    <property type="match status" value="1"/>
</dbReference>
<dbReference type="InterPro" id="IPR004805">
    <property type="entry name" value="DnaE2/DnaE/PolC"/>
</dbReference>
<dbReference type="InterPro" id="IPR049821">
    <property type="entry name" value="PolIIIA_DnaE1_PHP"/>
</dbReference>
<dbReference type="PANTHER" id="PTHR32294:SF0">
    <property type="entry name" value="DNA POLYMERASE III SUBUNIT ALPHA"/>
    <property type="match status" value="1"/>
</dbReference>
<dbReference type="Gene3D" id="1.10.150.870">
    <property type="match status" value="1"/>
</dbReference>
<feature type="domain" description="Polymerase/histidinol phosphatase N-terminal" evidence="10">
    <location>
        <begin position="6"/>
        <end position="73"/>
    </location>
</feature>
<dbReference type="KEGG" id="mech:Q9L42_011350"/>
<keyword evidence="8" id="KW-0239">DNA-directed DNA polymerase</keyword>
<evidence type="ECO:0000256" key="9">
    <source>
        <dbReference type="ARBA" id="ARBA00049244"/>
    </source>
</evidence>
<dbReference type="FunFam" id="1.10.150.870:FF:000001">
    <property type="entry name" value="DNA polymerase III subunit alpha"/>
    <property type="match status" value="1"/>
</dbReference>
<comment type="subcellular location">
    <subcellularLocation>
        <location evidence="1">Cytoplasm</location>
    </subcellularLocation>
</comment>
<dbReference type="InterPro" id="IPR016195">
    <property type="entry name" value="Pol/histidinol_Pase-like"/>
</dbReference>
<dbReference type="InterPro" id="IPR003141">
    <property type="entry name" value="Pol/His_phosphatase_N"/>
</dbReference>
<reference evidence="11 12" key="1">
    <citation type="journal article" date="2024" name="Microbiology">
        <title>Methylomarinum rosea sp. nov., a novel halophilic methanotrophic bacterium from the hypersaline Lake Elton.</title>
        <authorList>
            <person name="Suleimanov R.Z."/>
            <person name="Oshkin I.Y."/>
            <person name="Danilova O.V."/>
            <person name="Suzina N.E."/>
            <person name="Dedysh S.N."/>
        </authorList>
    </citation>
    <scope>NUCLEOTIDE SEQUENCE [LARGE SCALE GENOMIC DNA]</scope>
    <source>
        <strain evidence="11 12">Ch1-1</strain>
    </source>
</reference>
<dbReference type="InterPro" id="IPR004365">
    <property type="entry name" value="NA-bd_OB_tRNA"/>
</dbReference>
<dbReference type="InterPro" id="IPR012340">
    <property type="entry name" value="NA-bd_OB-fold"/>
</dbReference>
<dbReference type="SUPFAM" id="SSF89550">
    <property type="entry name" value="PHP domain-like"/>
    <property type="match status" value="1"/>
</dbReference>
<protein>
    <recommendedName>
        <fullName evidence="3">DNA polymerase III subunit alpha</fullName>
        <ecNumber evidence="2">2.7.7.7</ecNumber>
    </recommendedName>
</protein>
<dbReference type="Gene3D" id="3.20.20.140">
    <property type="entry name" value="Metal-dependent hydrolases"/>
    <property type="match status" value="1"/>
</dbReference>
<evidence type="ECO:0000256" key="8">
    <source>
        <dbReference type="ARBA" id="ARBA00022932"/>
    </source>
</evidence>
<dbReference type="GO" id="GO:0008408">
    <property type="term" value="F:3'-5' exonuclease activity"/>
    <property type="evidence" value="ECO:0007669"/>
    <property type="project" value="InterPro"/>
</dbReference>
<dbReference type="InterPro" id="IPR011708">
    <property type="entry name" value="DNA_pol3_alpha_NTPase_dom"/>
</dbReference>
<evidence type="ECO:0000313" key="11">
    <source>
        <dbReference type="EMBL" id="XBS18972.1"/>
    </source>
</evidence>
<dbReference type="RefSeq" id="WP_349431101.1">
    <property type="nucleotide sequence ID" value="NZ_CP157743.1"/>
</dbReference>
<keyword evidence="6 11" id="KW-0548">Nucleotidyltransferase</keyword>
<evidence type="ECO:0000256" key="4">
    <source>
        <dbReference type="ARBA" id="ARBA00022490"/>
    </source>
</evidence>
<evidence type="ECO:0000313" key="12">
    <source>
        <dbReference type="Proteomes" id="UP001225378"/>
    </source>
</evidence>
<dbReference type="InterPro" id="IPR041931">
    <property type="entry name" value="DNA_pol3_alpha_thumb_dom"/>
</dbReference>
<proteinExistence type="predicted"/>
<dbReference type="SMART" id="SM00481">
    <property type="entry name" value="POLIIIAc"/>
    <property type="match status" value="1"/>
</dbReference>
<dbReference type="Pfam" id="PF02811">
    <property type="entry name" value="PHP"/>
    <property type="match status" value="1"/>
</dbReference>
<dbReference type="NCBIfam" id="NF005298">
    <property type="entry name" value="PRK06826.1"/>
    <property type="match status" value="1"/>
</dbReference>
<keyword evidence="5 11" id="KW-0808">Transferase</keyword>
<dbReference type="Pfam" id="PF14579">
    <property type="entry name" value="HHH_6"/>
    <property type="match status" value="1"/>
</dbReference>
<dbReference type="AlphaFoldDB" id="A0AAU7NPT0"/>
<dbReference type="InterPro" id="IPR004013">
    <property type="entry name" value="PHP_dom"/>
</dbReference>
<dbReference type="InterPro" id="IPR040982">
    <property type="entry name" value="DNA_pol3_finger"/>
</dbReference>
<dbReference type="NCBIfam" id="TIGR00594">
    <property type="entry name" value="polc"/>
    <property type="match status" value="1"/>
</dbReference>
<name>A0AAU7NPT0_9GAMM</name>
<dbReference type="Gene3D" id="2.40.50.140">
    <property type="entry name" value="Nucleic acid-binding proteins"/>
    <property type="match status" value="1"/>
</dbReference>
<dbReference type="GO" id="GO:0005737">
    <property type="term" value="C:cytoplasm"/>
    <property type="evidence" value="ECO:0007669"/>
    <property type="project" value="UniProtKB-SubCell"/>
</dbReference>
<dbReference type="Pfam" id="PF01336">
    <property type="entry name" value="tRNA_anti-codon"/>
    <property type="match status" value="1"/>
</dbReference>
<evidence type="ECO:0000256" key="3">
    <source>
        <dbReference type="ARBA" id="ARBA00019114"/>
    </source>
</evidence>